<protein>
    <submittedName>
        <fullName evidence="1">2'-5' RNA ligase family protein</fullName>
    </submittedName>
</protein>
<organism evidence="1 2">
    <name type="scientific">Micromonospora coerulea</name>
    <dbReference type="NCBI Taxonomy" id="47856"/>
    <lineage>
        <taxon>Bacteria</taxon>
        <taxon>Bacillati</taxon>
        <taxon>Actinomycetota</taxon>
        <taxon>Actinomycetes</taxon>
        <taxon>Micromonosporales</taxon>
        <taxon>Micromonosporaceae</taxon>
        <taxon>Micromonospora</taxon>
    </lineage>
</organism>
<name>A0ABP8T1F1_9ACTN</name>
<dbReference type="Proteomes" id="UP001500307">
    <property type="component" value="Unassembled WGS sequence"/>
</dbReference>
<comment type="caution">
    <text evidence="1">The sequence shown here is derived from an EMBL/GenBank/DDBJ whole genome shotgun (WGS) entry which is preliminary data.</text>
</comment>
<dbReference type="EMBL" id="BAABGU010000041">
    <property type="protein sequence ID" value="GAA4578400.1"/>
    <property type="molecule type" value="Genomic_DNA"/>
</dbReference>
<evidence type="ECO:0000313" key="1">
    <source>
        <dbReference type="EMBL" id="GAA4578400.1"/>
    </source>
</evidence>
<accession>A0ABP8T1F1</accession>
<dbReference type="GO" id="GO:0016874">
    <property type="term" value="F:ligase activity"/>
    <property type="evidence" value="ECO:0007669"/>
    <property type="project" value="UniProtKB-KW"/>
</dbReference>
<dbReference type="Gene3D" id="3.90.1140.10">
    <property type="entry name" value="Cyclic phosphodiesterase"/>
    <property type="match status" value="1"/>
</dbReference>
<dbReference type="InterPro" id="IPR050580">
    <property type="entry name" value="2H_phosphoesterase_YjcG-like"/>
</dbReference>
<gene>
    <name evidence="1" type="ORF">GCM10023176_54210</name>
</gene>
<dbReference type="RefSeq" id="WP_346124151.1">
    <property type="nucleotide sequence ID" value="NZ_BAABGU010000041.1"/>
</dbReference>
<dbReference type="PANTHER" id="PTHR40037:SF1">
    <property type="entry name" value="PHOSPHOESTERASE SAOUHSC_00951-RELATED"/>
    <property type="match status" value="1"/>
</dbReference>
<dbReference type="SUPFAM" id="SSF55144">
    <property type="entry name" value="LigT-like"/>
    <property type="match status" value="1"/>
</dbReference>
<keyword evidence="2" id="KW-1185">Reference proteome</keyword>
<keyword evidence="1" id="KW-0436">Ligase</keyword>
<evidence type="ECO:0000313" key="2">
    <source>
        <dbReference type="Proteomes" id="UP001500307"/>
    </source>
</evidence>
<dbReference type="PANTHER" id="PTHR40037">
    <property type="entry name" value="PHOSPHOESTERASE YJCG-RELATED"/>
    <property type="match status" value="1"/>
</dbReference>
<sequence length="180" mass="19879">MVPVLRRSALVLEVPEAEAAVGRHRDVLDASARLGVPAHVTVLFPFVPPAQIDPVVVAELQRILAGTAAFDYRLTRTAWFGDEVLWLAPEDPQPFRILTELVHTAFPAFPPYEGQFDDVVPHLTVADGCDLADMQAAERALEQHLPLRGRARKVTLMVQTDDSGTWTRHTTFPLAEPGRS</sequence>
<proteinExistence type="predicted"/>
<dbReference type="InterPro" id="IPR009097">
    <property type="entry name" value="Cyclic_Pdiesterase"/>
</dbReference>
<reference evidence="2" key="1">
    <citation type="journal article" date="2019" name="Int. J. Syst. Evol. Microbiol.">
        <title>The Global Catalogue of Microorganisms (GCM) 10K type strain sequencing project: providing services to taxonomists for standard genome sequencing and annotation.</title>
        <authorList>
            <consortium name="The Broad Institute Genomics Platform"/>
            <consortium name="The Broad Institute Genome Sequencing Center for Infectious Disease"/>
            <person name="Wu L."/>
            <person name="Ma J."/>
        </authorList>
    </citation>
    <scope>NUCLEOTIDE SEQUENCE [LARGE SCALE GENOMIC DNA]</scope>
    <source>
        <strain evidence="2">JCM 3175</strain>
    </source>
</reference>
<dbReference type="Pfam" id="PF13563">
    <property type="entry name" value="2_5_RNA_ligase2"/>
    <property type="match status" value="1"/>
</dbReference>